<evidence type="ECO:0000313" key="1">
    <source>
        <dbReference type="EMBL" id="KAL2075870.1"/>
    </source>
</evidence>
<organism evidence="1 2">
    <name type="scientific">Oculimacula yallundae</name>
    <dbReference type="NCBI Taxonomy" id="86028"/>
    <lineage>
        <taxon>Eukaryota</taxon>
        <taxon>Fungi</taxon>
        <taxon>Dikarya</taxon>
        <taxon>Ascomycota</taxon>
        <taxon>Pezizomycotina</taxon>
        <taxon>Leotiomycetes</taxon>
        <taxon>Helotiales</taxon>
        <taxon>Ploettnerulaceae</taxon>
        <taxon>Oculimacula</taxon>
    </lineage>
</organism>
<sequence length="132" mass="14596">MKLTHALESLAAIATSSIVSADKQPHCYQEGAEFSTYSNQMQVAGAVDNLCNNGHLSGYFNEGQLKTFCIPLSDNNKHAIAEVRWLGRGGLTLNTWDCRARLGAVFNICYRMGGGFIYADWLFRLDPEDGRC</sequence>
<protein>
    <submittedName>
        <fullName evidence="1">Uncharacterized protein</fullName>
    </submittedName>
</protein>
<dbReference type="Proteomes" id="UP001595075">
    <property type="component" value="Unassembled WGS sequence"/>
</dbReference>
<gene>
    <name evidence="1" type="ORF">VTL71DRAFT_813</name>
</gene>
<keyword evidence="2" id="KW-1185">Reference proteome</keyword>
<proteinExistence type="predicted"/>
<reference evidence="1 2" key="1">
    <citation type="journal article" date="2024" name="Commun. Biol.">
        <title>Comparative genomic analysis of thermophilic fungi reveals convergent evolutionary adaptations and gene losses.</title>
        <authorList>
            <person name="Steindorff A.S."/>
            <person name="Aguilar-Pontes M.V."/>
            <person name="Robinson A.J."/>
            <person name="Andreopoulos B."/>
            <person name="LaButti K."/>
            <person name="Kuo A."/>
            <person name="Mondo S."/>
            <person name="Riley R."/>
            <person name="Otillar R."/>
            <person name="Haridas S."/>
            <person name="Lipzen A."/>
            <person name="Grimwood J."/>
            <person name="Schmutz J."/>
            <person name="Clum A."/>
            <person name="Reid I.D."/>
            <person name="Moisan M.C."/>
            <person name="Butler G."/>
            <person name="Nguyen T.T.M."/>
            <person name="Dewar K."/>
            <person name="Conant G."/>
            <person name="Drula E."/>
            <person name="Henrissat B."/>
            <person name="Hansel C."/>
            <person name="Singer S."/>
            <person name="Hutchinson M.I."/>
            <person name="de Vries R.P."/>
            <person name="Natvig D.O."/>
            <person name="Powell A.J."/>
            <person name="Tsang A."/>
            <person name="Grigoriev I.V."/>
        </authorList>
    </citation>
    <scope>NUCLEOTIDE SEQUENCE [LARGE SCALE GENOMIC DNA]</scope>
    <source>
        <strain evidence="1 2">CBS 494.80</strain>
    </source>
</reference>
<accession>A0ABR4D185</accession>
<evidence type="ECO:0000313" key="2">
    <source>
        <dbReference type="Proteomes" id="UP001595075"/>
    </source>
</evidence>
<dbReference type="EMBL" id="JAZHXI010000001">
    <property type="protein sequence ID" value="KAL2075870.1"/>
    <property type="molecule type" value="Genomic_DNA"/>
</dbReference>
<name>A0ABR4D185_9HELO</name>
<comment type="caution">
    <text evidence="1">The sequence shown here is derived from an EMBL/GenBank/DDBJ whole genome shotgun (WGS) entry which is preliminary data.</text>
</comment>